<evidence type="ECO:0000256" key="4">
    <source>
        <dbReference type="ARBA" id="ARBA00022617"/>
    </source>
</evidence>
<dbReference type="InterPro" id="IPR002401">
    <property type="entry name" value="Cyt_P450_E_grp-I"/>
</dbReference>
<feature type="transmembrane region" description="Helical" evidence="12">
    <location>
        <begin position="166"/>
        <end position="185"/>
    </location>
</feature>
<evidence type="ECO:0000256" key="7">
    <source>
        <dbReference type="ARBA" id="ARBA00022989"/>
    </source>
</evidence>
<dbReference type="GO" id="GO:0005506">
    <property type="term" value="F:iron ion binding"/>
    <property type="evidence" value="ECO:0007669"/>
    <property type="project" value="InterPro"/>
</dbReference>
<dbReference type="InterPro" id="IPR050121">
    <property type="entry name" value="Cytochrome_P450_monoxygenase"/>
</dbReference>
<feature type="transmembrane region" description="Helical" evidence="12">
    <location>
        <begin position="371"/>
        <end position="395"/>
    </location>
</feature>
<dbReference type="PANTHER" id="PTHR24305:SF112">
    <property type="entry name" value="L-ORNITHINE-N5-MONOOXYGENASE (EUROFUNG)"/>
    <property type="match status" value="1"/>
</dbReference>
<organism evidence="13 14">
    <name type="scientific">Fusarium redolens</name>
    <dbReference type="NCBI Taxonomy" id="48865"/>
    <lineage>
        <taxon>Eukaryota</taxon>
        <taxon>Fungi</taxon>
        <taxon>Dikarya</taxon>
        <taxon>Ascomycota</taxon>
        <taxon>Pezizomycotina</taxon>
        <taxon>Sordariomycetes</taxon>
        <taxon>Hypocreomycetidae</taxon>
        <taxon>Hypocreales</taxon>
        <taxon>Nectriaceae</taxon>
        <taxon>Fusarium</taxon>
        <taxon>Fusarium redolens species complex</taxon>
    </lineage>
</organism>
<dbReference type="GO" id="GO:0020037">
    <property type="term" value="F:heme binding"/>
    <property type="evidence" value="ECO:0007669"/>
    <property type="project" value="InterPro"/>
</dbReference>
<dbReference type="OrthoDB" id="6692864at2759"/>
<dbReference type="Proteomes" id="UP000720189">
    <property type="component" value="Unassembled WGS sequence"/>
</dbReference>
<evidence type="ECO:0000256" key="3">
    <source>
        <dbReference type="ARBA" id="ARBA00010617"/>
    </source>
</evidence>
<sequence length="614" mass="69979">MQQVLLQPNEKPMISFILQKAITSPTGKGDKACTDVISQGVMPSALQRAYNGLIQTLNKRIRWLDTRSCQCLTNECGFLPSHLGLCNRLTIKMLLTEAHLETTQAFGAAFLLGVVVHVFVLRKGEWDLWTVKLIKAWATYEVTVSLFLTQLYSFSVWQALSVTNKWFASFATGLSISTLVYRAFFHRLNRFPGPFLARLSAFYPTYLTVDEEHMYLEVQKLHEKYGDVVRIGPTEISIATPRSFRVIHATASPATKAPFYGISHPWTNLLAERRKKEHANRRKAWDRAFTTKALRDYEHRVLKYTKLLTDRIDDMKGKPFNVSLWINFYTFDIMGDLAFGKSFDMLANRVEHKFFTESHKTQGFMGAFRRLIWFFPLVAAIPVVNSSYLAFQAFIRNQVETRRKNKPAEPDVFSSILDDYDAIGKPTEQDYNNLCGDAHLIVIAGSDTTSSSTTCLLHHLALHPDALAKLQAEIDDYKNAHEESDLISLSKLQYLQACIDESLRLYPVVPSGLPRMTPPEGMQIDDVYIPGDTIVHNPSYTMYRDERCFEKPNEFIPERWTTKPELIKDASVYAPFSTGTNPQAFIDGLRDCYTLELPRLEMVFTPRASANGRA</sequence>
<feature type="transmembrane region" description="Helical" evidence="12">
    <location>
        <begin position="103"/>
        <end position="121"/>
    </location>
</feature>
<gene>
    <name evidence="13" type="ORF">BKA55DRAFT_708546</name>
</gene>
<dbReference type="Gene3D" id="1.10.630.10">
    <property type="entry name" value="Cytochrome P450"/>
    <property type="match status" value="1"/>
</dbReference>
<keyword evidence="14" id="KW-1185">Reference proteome</keyword>
<dbReference type="SUPFAM" id="SSF48264">
    <property type="entry name" value="Cytochrome P450"/>
    <property type="match status" value="1"/>
</dbReference>
<dbReference type="GeneID" id="70230693"/>
<dbReference type="Pfam" id="PF00067">
    <property type="entry name" value="p450"/>
    <property type="match status" value="1"/>
</dbReference>
<dbReference type="PANTHER" id="PTHR24305">
    <property type="entry name" value="CYTOCHROME P450"/>
    <property type="match status" value="1"/>
</dbReference>
<keyword evidence="8" id="KW-0560">Oxidoreductase</keyword>
<name>A0A9P9G983_FUSRE</name>
<dbReference type="CDD" id="cd11061">
    <property type="entry name" value="CYP67-like"/>
    <property type="match status" value="1"/>
</dbReference>
<reference evidence="13" key="1">
    <citation type="journal article" date="2021" name="Nat. Commun.">
        <title>Genetic determinants of endophytism in the Arabidopsis root mycobiome.</title>
        <authorList>
            <person name="Mesny F."/>
            <person name="Miyauchi S."/>
            <person name="Thiergart T."/>
            <person name="Pickel B."/>
            <person name="Atanasova L."/>
            <person name="Karlsson M."/>
            <person name="Huettel B."/>
            <person name="Barry K.W."/>
            <person name="Haridas S."/>
            <person name="Chen C."/>
            <person name="Bauer D."/>
            <person name="Andreopoulos W."/>
            <person name="Pangilinan J."/>
            <person name="LaButti K."/>
            <person name="Riley R."/>
            <person name="Lipzen A."/>
            <person name="Clum A."/>
            <person name="Drula E."/>
            <person name="Henrissat B."/>
            <person name="Kohler A."/>
            <person name="Grigoriev I.V."/>
            <person name="Martin F.M."/>
            <person name="Hacquard S."/>
        </authorList>
    </citation>
    <scope>NUCLEOTIDE SEQUENCE</scope>
    <source>
        <strain evidence="13">MPI-CAGE-AT-0023</strain>
    </source>
</reference>
<evidence type="ECO:0000256" key="5">
    <source>
        <dbReference type="ARBA" id="ARBA00022692"/>
    </source>
</evidence>
<keyword evidence="6" id="KW-0479">Metal-binding</keyword>
<evidence type="ECO:0000256" key="11">
    <source>
        <dbReference type="ARBA" id="ARBA00023136"/>
    </source>
</evidence>
<keyword evidence="10" id="KW-0503">Monooxygenase</keyword>
<keyword evidence="5 12" id="KW-0812">Transmembrane</keyword>
<comment type="cofactor">
    <cofactor evidence="1">
        <name>heme</name>
        <dbReference type="ChEBI" id="CHEBI:30413"/>
    </cofactor>
</comment>
<protein>
    <submittedName>
        <fullName evidence="13">Cytochrome P450</fullName>
    </submittedName>
</protein>
<evidence type="ECO:0000256" key="1">
    <source>
        <dbReference type="ARBA" id="ARBA00001971"/>
    </source>
</evidence>
<evidence type="ECO:0000313" key="14">
    <source>
        <dbReference type="Proteomes" id="UP000720189"/>
    </source>
</evidence>
<dbReference type="AlphaFoldDB" id="A0A9P9G983"/>
<evidence type="ECO:0000256" key="12">
    <source>
        <dbReference type="SAM" id="Phobius"/>
    </source>
</evidence>
<dbReference type="EMBL" id="JAGMUX010000017">
    <property type="protein sequence ID" value="KAH7234681.1"/>
    <property type="molecule type" value="Genomic_DNA"/>
</dbReference>
<evidence type="ECO:0000256" key="10">
    <source>
        <dbReference type="ARBA" id="ARBA00023033"/>
    </source>
</evidence>
<dbReference type="InterPro" id="IPR036396">
    <property type="entry name" value="Cyt_P450_sf"/>
</dbReference>
<keyword evidence="9" id="KW-0408">Iron</keyword>
<evidence type="ECO:0000256" key="8">
    <source>
        <dbReference type="ARBA" id="ARBA00023002"/>
    </source>
</evidence>
<keyword evidence="11 12" id="KW-0472">Membrane</keyword>
<comment type="similarity">
    <text evidence="3">Belongs to the cytochrome P450 family.</text>
</comment>
<dbReference type="PRINTS" id="PR00463">
    <property type="entry name" value="EP450I"/>
</dbReference>
<evidence type="ECO:0000313" key="13">
    <source>
        <dbReference type="EMBL" id="KAH7234681.1"/>
    </source>
</evidence>
<proteinExistence type="inferred from homology"/>
<accession>A0A9P9G983</accession>
<comment type="subcellular location">
    <subcellularLocation>
        <location evidence="2">Membrane</location>
    </subcellularLocation>
</comment>
<dbReference type="GO" id="GO:0016705">
    <property type="term" value="F:oxidoreductase activity, acting on paired donors, with incorporation or reduction of molecular oxygen"/>
    <property type="evidence" value="ECO:0007669"/>
    <property type="project" value="InterPro"/>
</dbReference>
<dbReference type="RefSeq" id="XP_046044446.1">
    <property type="nucleotide sequence ID" value="XM_046200739.1"/>
</dbReference>
<keyword evidence="7 12" id="KW-1133">Transmembrane helix</keyword>
<keyword evidence="4" id="KW-0349">Heme</keyword>
<evidence type="ECO:0000256" key="9">
    <source>
        <dbReference type="ARBA" id="ARBA00023004"/>
    </source>
</evidence>
<dbReference type="InterPro" id="IPR001128">
    <property type="entry name" value="Cyt_P450"/>
</dbReference>
<comment type="caution">
    <text evidence="13">The sequence shown here is derived from an EMBL/GenBank/DDBJ whole genome shotgun (WGS) entry which is preliminary data.</text>
</comment>
<feature type="transmembrane region" description="Helical" evidence="12">
    <location>
        <begin position="133"/>
        <end position="154"/>
    </location>
</feature>
<dbReference type="GO" id="GO:0016020">
    <property type="term" value="C:membrane"/>
    <property type="evidence" value="ECO:0007669"/>
    <property type="project" value="UniProtKB-SubCell"/>
</dbReference>
<evidence type="ECO:0000256" key="2">
    <source>
        <dbReference type="ARBA" id="ARBA00004370"/>
    </source>
</evidence>
<evidence type="ECO:0000256" key="6">
    <source>
        <dbReference type="ARBA" id="ARBA00022723"/>
    </source>
</evidence>
<dbReference type="GO" id="GO:0004497">
    <property type="term" value="F:monooxygenase activity"/>
    <property type="evidence" value="ECO:0007669"/>
    <property type="project" value="UniProtKB-KW"/>
</dbReference>